<accession>A0A482WXT1</accession>
<keyword evidence="3" id="KW-1185">Reference proteome</keyword>
<dbReference type="InterPro" id="IPR001251">
    <property type="entry name" value="CRAL-TRIO_dom"/>
</dbReference>
<dbReference type="PRINTS" id="PR00180">
    <property type="entry name" value="CRETINALDHBP"/>
</dbReference>
<evidence type="ECO:0000259" key="1">
    <source>
        <dbReference type="PROSITE" id="PS50191"/>
    </source>
</evidence>
<dbReference type="InParanoid" id="A0A482WXT1"/>
<dbReference type="PROSITE" id="PS50191">
    <property type="entry name" value="CRAL_TRIO"/>
    <property type="match status" value="1"/>
</dbReference>
<dbReference type="SUPFAM" id="SSF46938">
    <property type="entry name" value="CRAL/TRIO N-terminal domain"/>
    <property type="match status" value="1"/>
</dbReference>
<reference evidence="2 3" key="1">
    <citation type="journal article" date="2017" name="Gigascience">
        <title>Genome sequence of the small brown planthopper, Laodelphax striatellus.</title>
        <authorList>
            <person name="Zhu J."/>
            <person name="Jiang F."/>
            <person name="Wang X."/>
            <person name="Yang P."/>
            <person name="Bao Y."/>
            <person name="Zhao W."/>
            <person name="Wang W."/>
            <person name="Lu H."/>
            <person name="Wang Q."/>
            <person name="Cui N."/>
            <person name="Li J."/>
            <person name="Chen X."/>
            <person name="Luo L."/>
            <person name="Yu J."/>
            <person name="Kang L."/>
            <person name="Cui F."/>
        </authorList>
    </citation>
    <scope>NUCLEOTIDE SEQUENCE [LARGE SCALE GENOMIC DNA]</scope>
    <source>
        <strain evidence="2">Lst14</strain>
    </source>
</reference>
<organism evidence="2 3">
    <name type="scientific">Laodelphax striatellus</name>
    <name type="common">Small brown planthopper</name>
    <name type="synonym">Delphax striatella</name>
    <dbReference type="NCBI Taxonomy" id="195883"/>
    <lineage>
        <taxon>Eukaryota</taxon>
        <taxon>Metazoa</taxon>
        <taxon>Ecdysozoa</taxon>
        <taxon>Arthropoda</taxon>
        <taxon>Hexapoda</taxon>
        <taxon>Insecta</taxon>
        <taxon>Pterygota</taxon>
        <taxon>Neoptera</taxon>
        <taxon>Paraneoptera</taxon>
        <taxon>Hemiptera</taxon>
        <taxon>Auchenorrhyncha</taxon>
        <taxon>Fulgoroidea</taxon>
        <taxon>Delphacidae</taxon>
        <taxon>Criomorphinae</taxon>
        <taxon>Laodelphax</taxon>
    </lineage>
</organism>
<dbReference type="OrthoDB" id="6682367at2759"/>
<dbReference type="InterPro" id="IPR036273">
    <property type="entry name" value="CRAL/TRIO_N_dom_sf"/>
</dbReference>
<feature type="domain" description="CRAL-TRIO" evidence="1">
    <location>
        <begin position="69"/>
        <end position="233"/>
    </location>
</feature>
<dbReference type="AlphaFoldDB" id="A0A482WXT1"/>
<dbReference type="SUPFAM" id="SSF52087">
    <property type="entry name" value="CRAL/TRIO domain"/>
    <property type="match status" value="1"/>
</dbReference>
<dbReference type="EMBL" id="QKKF02022344">
    <property type="protein sequence ID" value="RZF38407.1"/>
    <property type="molecule type" value="Genomic_DNA"/>
</dbReference>
<dbReference type="Gene3D" id="3.40.525.10">
    <property type="entry name" value="CRAL-TRIO lipid binding domain"/>
    <property type="match status" value="1"/>
</dbReference>
<dbReference type="Pfam" id="PF00650">
    <property type="entry name" value="CRAL_TRIO"/>
    <property type="match status" value="1"/>
</dbReference>
<dbReference type="PANTHER" id="PTHR10174">
    <property type="entry name" value="ALPHA-TOCOPHEROL TRANSFER PROTEIN-RELATED"/>
    <property type="match status" value="1"/>
</dbReference>
<dbReference type="Gene3D" id="1.20.5.1200">
    <property type="entry name" value="Alpha-tocopherol transfer"/>
    <property type="match status" value="1"/>
</dbReference>
<dbReference type="SMART" id="SM00516">
    <property type="entry name" value="SEC14"/>
    <property type="match status" value="1"/>
</dbReference>
<dbReference type="Proteomes" id="UP000291343">
    <property type="component" value="Unassembled WGS sequence"/>
</dbReference>
<sequence length="283" mass="33319">MSENTSLDSLKEWVQKQDHLPYDNIDDHLLSRFLHCSNNSIEQTKMTLEKFFTMRGDSQEFFQNRDPLLPSIQNVFKIIDIIPLPKTTPEGFKVFVYRLEDPDPDKFNHLDYVRTFFDIADTRIKTEKELPSGEVPIFDMTGFSLRHMTRLSLPSLRKQMQYVQEAHPVKLRQIHIINTLPILERVMMLFRPLMKKDVAQMLHFHLPNSTTLFDFIPKEILPNEYGGQAGTLKELKQIWVNKVISEREWLISNPWHADESKRATRRNSENNVMEGSFRSLSID</sequence>
<evidence type="ECO:0000313" key="3">
    <source>
        <dbReference type="Proteomes" id="UP000291343"/>
    </source>
</evidence>
<dbReference type="GO" id="GO:0016020">
    <property type="term" value="C:membrane"/>
    <property type="evidence" value="ECO:0007669"/>
    <property type="project" value="TreeGrafter"/>
</dbReference>
<proteinExistence type="predicted"/>
<dbReference type="CDD" id="cd00170">
    <property type="entry name" value="SEC14"/>
    <property type="match status" value="1"/>
</dbReference>
<dbReference type="GO" id="GO:1902936">
    <property type="term" value="F:phosphatidylinositol bisphosphate binding"/>
    <property type="evidence" value="ECO:0007669"/>
    <property type="project" value="TreeGrafter"/>
</dbReference>
<gene>
    <name evidence="2" type="ORF">LSTR_LSTR006533</name>
</gene>
<evidence type="ECO:0000313" key="2">
    <source>
        <dbReference type="EMBL" id="RZF38407.1"/>
    </source>
</evidence>
<protein>
    <recommendedName>
        <fullName evidence="1">CRAL-TRIO domain-containing protein</fullName>
    </recommendedName>
</protein>
<comment type="caution">
    <text evidence="2">The sequence shown here is derived from an EMBL/GenBank/DDBJ whole genome shotgun (WGS) entry which is preliminary data.</text>
</comment>
<name>A0A482WXT1_LAOST</name>
<dbReference type="SMR" id="A0A482WXT1"/>
<dbReference type="PANTHER" id="PTHR10174:SF222">
    <property type="entry name" value="GH10083P-RELATED"/>
    <property type="match status" value="1"/>
</dbReference>
<dbReference type="InterPro" id="IPR036865">
    <property type="entry name" value="CRAL-TRIO_dom_sf"/>
</dbReference>
<dbReference type="FunCoup" id="A0A482WXT1">
    <property type="interactions" value="2"/>
</dbReference>